<dbReference type="PANTHER" id="PTHR47477:SF8">
    <property type="entry name" value="TNF RECEPTOR-ASSOCIATED FACTOR HOMOLOG 1A"/>
    <property type="match status" value="1"/>
</dbReference>
<name>A0AAD8IYS0_9APIA</name>
<keyword evidence="1" id="KW-0812">Transmembrane</keyword>
<keyword evidence="1" id="KW-1133">Transmembrane helix</keyword>
<evidence type="ECO:0000313" key="3">
    <source>
        <dbReference type="Proteomes" id="UP001237642"/>
    </source>
</evidence>
<dbReference type="InterPro" id="IPR055327">
    <property type="entry name" value="TRAF1A/B"/>
</dbReference>
<organism evidence="2 3">
    <name type="scientific">Heracleum sosnowskyi</name>
    <dbReference type="NCBI Taxonomy" id="360622"/>
    <lineage>
        <taxon>Eukaryota</taxon>
        <taxon>Viridiplantae</taxon>
        <taxon>Streptophyta</taxon>
        <taxon>Embryophyta</taxon>
        <taxon>Tracheophyta</taxon>
        <taxon>Spermatophyta</taxon>
        <taxon>Magnoliopsida</taxon>
        <taxon>eudicotyledons</taxon>
        <taxon>Gunneridae</taxon>
        <taxon>Pentapetalae</taxon>
        <taxon>asterids</taxon>
        <taxon>campanulids</taxon>
        <taxon>Apiales</taxon>
        <taxon>Apiaceae</taxon>
        <taxon>Apioideae</taxon>
        <taxon>apioid superclade</taxon>
        <taxon>Tordylieae</taxon>
        <taxon>Tordyliinae</taxon>
        <taxon>Heracleum</taxon>
    </lineage>
</organism>
<dbReference type="EMBL" id="JAUIZM010000003">
    <property type="protein sequence ID" value="KAK1394524.1"/>
    <property type="molecule type" value="Genomic_DNA"/>
</dbReference>
<reference evidence="2" key="2">
    <citation type="submission" date="2023-05" db="EMBL/GenBank/DDBJ databases">
        <authorList>
            <person name="Schelkunov M.I."/>
        </authorList>
    </citation>
    <scope>NUCLEOTIDE SEQUENCE</scope>
    <source>
        <strain evidence="2">Hsosn_3</strain>
        <tissue evidence="2">Leaf</tissue>
    </source>
</reference>
<comment type="caution">
    <text evidence="2">The sequence shown here is derived from an EMBL/GenBank/DDBJ whole genome shotgun (WGS) entry which is preliminary data.</text>
</comment>
<gene>
    <name evidence="2" type="ORF">POM88_013580</name>
</gene>
<sequence length="185" mass="21481">MHNGESQIGFSYRYLWRALLSSAFLVVLVGLVWFLFCLIDGGFQMKMETTDFCDRKAGVLHGHFNVSKEEFDVLTSSFYELDQFLSKYVAYATLTLMFHDGGSGEDFSKDSIEHDKRRLTELGRRTIEIFMIVCKIEVAYQEAVVLKRQEELIREEEAAWLAETEQKLRCGTADKEKRSKKKQVH</sequence>
<keyword evidence="3" id="KW-1185">Reference proteome</keyword>
<evidence type="ECO:0000313" key="2">
    <source>
        <dbReference type="EMBL" id="KAK1394524.1"/>
    </source>
</evidence>
<accession>A0AAD8IYS0</accession>
<evidence type="ECO:0000256" key="1">
    <source>
        <dbReference type="SAM" id="Phobius"/>
    </source>
</evidence>
<dbReference type="AlphaFoldDB" id="A0AAD8IYS0"/>
<proteinExistence type="predicted"/>
<feature type="transmembrane region" description="Helical" evidence="1">
    <location>
        <begin position="14"/>
        <end position="39"/>
    </location>
</feature>
<dbReference type="PANTHER" id="PTHR47477">
    <property type="entry name" value="TNF RECEPTOR-ASSOCIATED FACTOR HOMOLOG 1A"/>
    <property type="match status" value="1"/>
</dbReference>
<reference evidence="2" key="1">
    <citation type="submission" date="2023-02" db="EMBL/GenBank/DDBJ databases">
        <title>Genome of toxic invasive species Heracleum sosnowskyi carries increased number of genes despite the absence of recent whole-genome duplications.</title>
        <authorList>
            <person name="Schelkunov M."/>
            <person name="Shtratnikova V."/>
            <person name="Makarenko M."/>
            <person name="Klepikova A."/>
            <person name="Omelchenko D."/>
            <person name="Novikova G."/>
            <person name="Obukhova E."/>
            <person name="Bogdanov V."/>
            <person name="Penin A."/>
            <person name="Logacheva M."/>
        </authorList>
    </citation>
    <scope>NUCLEOTIDE SEQUENCE</scope>
    <source>
        <strain evidence="2">Hsosn_3</strain>
        <tissue evidence="2">Leaf</tissue>
    </source>
</reference>
<protein>
    <submittedName>
        <fullName evidence="2">Uncharacterized protein</fullName>
    </submittedName>
</protein>
<dbReference type="Proteomes" id="UP001237642">
    <property type="component" value="Unassembled WGS sequence"/>
</dbReference>
<keyword evidence="1" id="KW-0472">Membrane</keyword>